<evidence type="ECO:0000256" key="2">
    <source>
        <dbReference type="ARBA" id="ARBA00023163"/>
    </source>
</evidence>
<keyword evidence="1 3" id="KW-0805">Transcription regulation</keyword>
<dbReference type="EMBL" id="MDLC01000013">
    <property type="protein sequence ID" value="ODS24145.1"/>
    <property type="molecule type" value="Genomic_DNA"/>
</dbReference>
<keyword evidence="2 3" id="KW-0804">Transcription</keyword>
<gene>
    <name evidence="4" type="ORF">AB835_05290</name>
</gene>
<evidence type="ECO:0000313" key="5">
    <source>
        <dbReference type="Proteomes" id="UP000242502"/>
    </source>
</evidence>
<dbReference type="NCBIfam" id="NF008723">
    <property type="entry name" value="PRK11718.1"/>
    <property type="match status" value="1"/>
</dbReference>
<accession>A0A1D2QRC9</accession>
<sequence>MLENCRSAKERWGGVNNIIDRWLHERQQLLVEYCNLSAVQVFDEENPLHQEQLKQLCQILVDYVSAGHFEVYEQLIKEGRDFNEKHALKQAAELYKIIDNTTESLLDFNDKYQETDDLADLAIDLSIIGQQLETQFTAEDQMIEVLHTCHKELVA</sequence>
<evidence type="ECO:0000256" key="3">
    <source>
        <dbReference type="RuleBase" id="RU004409"/>
    </source>
</evidence>
<dbReference type="PIRSF" id="PIRSF016548">
    <property type="entry name" value="Rsd_AlgQ"/>
    <property type="match status" value="1"/>
</dbReference>
<dbReference type="STRING" id="62101.AB835_05290"/>
<organism evidence="4 5">
    <name type="scientific">Candidatus Endobugula sertula</name>
    <name type="common">Bugula neritina bacterial symbiont</name>
    <dbReference type="NCBI Taxonomy" id="62101"/>
    <lineage>
        <taxon>Bacteria</taxon>
        <taxon>Pseudomonadati</taxon>
        <taxon>Pseudomonadota</taxon>
        <taxon>Gammaproteobacteria</taxon>
        <taxon>Cellvibrionales</taxon>
        <taxon>Cellvibrionaceae</taxon>
        <taxon>Candidatus Endobugula</taxon>
    </lineage>
</organism>
<dbReference type="Gene3D" id="1.20.120.1370">
    <property type="entry name" value="Regulator of RNA polymerase sigma(70) subunit, domain 4"/>
    <property type="match status" value="1"/>
</dbReference>
<evidence type="ECO:0000256" key="1">
    <source>
        <dbReference type="ARBA" id="ARBA00023015"/>
    </source>
</evidence>
<dbReference type="AlphaFoldDB" id="A0A1D2QRC9"/>
<dbReference type="Proteomes" id="UP000242502">
    <property type="component" value="Unassembled WGS sequence"/>
</dbReference>
<name>A0A1D2QRC9_9GAMM</name>
<proteinExistence type="inferred from homology"/>
<evidence type="ECO:0000313" key="4">
    <source>
        <dbReference type="EMBL" id="ODS24145.1"/>
    </source>
</evidence>
<reference evidence="4 5" key="1">
    <citation type="journal article" date="2016" name="Appl. Environ. Microbiol.">
        <title>Lack of Overt Genome Reduction in the Bryostatin-Producing Bryozoan Symbiont "Candidatus Endobugula sertula".</title>
        <authorList>
            <person name="Miller I.J."/>
            <person name="Vanee N."/>
            <person name="Fong S.S."/>
            <person name="Lim-Fong G.E."/>
            <person name="Kwan J.C."/>
        </authorList>
    </citation>
    <scope>NUCLEOTIDE SEQUENCE [LARGE SCALE GENOMIC DNA]</scope>
    <source>
        <strain evidence="4">AB1-4</strain>
    </source>
</reference>
<comment type="caution">
    <text evidence="4">The sequence shown here is derived from an EMBL/GenBank/DDBJ whole genome shotgun (WGS) entry which is preliminary data.</text>
</comment>
<comment type="similarity">
    <text evidence="3">Belongs to the Rsd/AlgQ family.</text>
</comment>
<dbReference type="Pfam" id="PF04353">
    <property type="entry name" value="Rsd_AlgQ"/>
    <property type="match status" value="1"/>
</dbReference>
<dbReference type="InterPro" id="IPR007448">
    <property type="entry name" value="Sigma70_reg_Rsd_AlgQ"/>
</dbReference>
<dbReference type="InterPro" id="IPR038309">
    <property type="entry name" value="Rsd/AlgQ_sf"/>
</dbReference>
<protein>
    <submittedName>
        <fullName evidence="4">Anti-RNA polymerase sigma 70 factor</fullName>
    </submittedName>
</protein>
<dbReference type="GO" id="GO:0006355">
    <property type="term" value="P:regulation of DNA-templated transcription"/>
    <property type="evidence" value="ECO:0007669"/>
    <property type="project" value="InterPro"/>
</dbReference>